<evidence type="ECO:0000256" key="1">
    <source>
        <dbReference type="ARBA" id="ARBA00004496"/>
    </source>
</evidence>
<gene>
    <name evidence="8 10" type="primary">tilS</name>
    <name evidence="10" type="ORF">NE535_00985</name>
</gene>
<dbReference type="EMBL" id="JAMTCD010000001">
    <property type="protein sequence ID" value="MCT7940377.1"/>
    <property type="molecule type" value="Genomic_DNA"/>
</dbReference>
<accession>A0A9X2WK50</accession>
<evidence type="ECO:0000256" key="2">
    <source>
        <dbReference type="ARBA" id="ARBA00022490"/>
    </source>
</evidence>
<dbReference type="GO" id="GO:0032267">
    <property type="term" value="F:tRNA(Ile)-lysidine synthase activity"/>
    <property type="evidence" value="ECO:0007669"/>
    <property type="project" value="UniProtKB-EC"/>
</dbReference>
<dbReference type="EC" id="6.3.4.19" evidence="8"/>
<evidence type="ECO:0000256" key="8">
    <source>
        <dbReference type="HAMAP-Rule" id="MF_01161"/>
    </source>
</evidence>
<evidence type="ECO:0000256" key="3">
    <source>
        <dbReference type="ARBA" id="ARBA00022598"/>
    </source>
</evidence>
<dbReference type="PANTHER" id="PTHR43033:SF1">
    <property type="entry name" value="TRNA(ILE)-LYSIDINE SYNTHASE-RELATED"/>
    <property type="match status" value="1"/>
</dbReference>
<reference evidence="10" key="1">
    <citation type="journal article" date="2023" name="Int. J. Syst. Evol. Microbiol.">
        <title>&lt;i&gt;Shewanella septentrionalis&lt;/i&gt; sp. nov. and &lt;i&gt;Shewanella holmiensis&lt;/i&gt; sp. nov., isolated from Baltic Sea water and sediments.</title>
        <authorList>
            <person name="Martin-Rodriguez A.J."/>
            <person name="Thorell K."/>
            <person name="Joffre E."/>
            <person name="Jensie-Markopoulos S."/>
            <person name="Moore E.R.B."/>
            <person name="Sjoling A."/>
        </authorList>
    </citation>
    <scope>NUCLEOTIDE SEQUENCE</scope>
    <source>
        <strain evidence="10">SP1S2-7</strain>
    </source>
</reference>
<protein>
    <recommendedName>
        <fullName evidence="8">tRNA(Ile)-lysidine synthase</fullName>
        <ecNumber evidence="8">6.3.4.19</ecNumber>
    </recommendedName>
    <alternativeName>
        <fullName evidence="8">tRNA(Ile)-2-lysyl-cytidine synthase</fullName>
    </alternativeName>
    <alternativeName>
        <fullName evidence="8">tRNA(Ile)-lysidine synthetase</fullName>
    </alternativeName>
</protein>
<dbReference type="PANTHER" id="PTHR43033">
    <property type="entry name" value="TRNA(ILE)-LYSIDINE SYNTHASE-RELATED"/>
    <property type="match status" value="1"/>
</dbReference>
<dbReference type="InterPro" id="IPR012094">
    <property type="entry name" value="tRNA_Ile_lys_synt"/>
</dbReference>
<dbReference type="InterPro" id="IPR014729">
    <property type="entry name" value="Rossmann-like_a/b/a_fold"/>
</dbReference>
<comment type="similarity">
    <text evidence="8">Belongs to the tRNA(Ile)-lysidine synthase family.</text>
</comment>
<sequence>MDKSHLVGHIRRLCLPHLALHANATATQRQAKIVLAYSGGVDSEVLAYGLSEFAKIFPQFACVLVHVHHGISRHADKWVTHCQQKAADYNLPIIIERVKLDLKPRQSLEAVAREARYHAIEQHLGSGDILLTAHHQDDQLETLLLALKRGQGPKGLAAMGEYQLAGSAASPYYKLRPLLQVSRDEIVQFSAEHALTHIEDESNQDDSYDRNFLRLNIIPLLKSRWPSIALTASRSAELINEQQQLIEHEVSSRLPAMLKVSQGTNMACNGTGLSLSLLAKAPLAWQALLLRGYLTHLGLSLPSQVQLNQILSQALTAKEDANLNIYYSGIVVKRFGQYLYAMPSEHLTLADDLPLRLTEKLQGWLNATNVNEEVNAEVQHNAVLALSNPSCHINATHLLFTPFNWQVNLVKSHTGIRLKLPDNIHQISIRFSAKGSTKCQPQFADHFRQKPRELKKLWQELAIAPWRREHIPLLFYGDELVGALGLWVDKRYLAQDNDQGLQIDIITSG</sequence>
<dbReference type="Gene3D" id="3.40.50.620">
    <property type="entry name" value="HUPs"/>
    <property type="match status" value="1"/>
</dbReference>
<dbReference type="Proteomes" id="UP001155546">
    <property type="component" value="Unassembled WGS sequence"/>
</dbReference>
<comment type="domain">
    <text evidence="8">The N-terminal region contains the highly conserved SGGXDS motif, predicted to be a P-loop motif involved in ATP binding.</text>
</comment>
<dbReference type="InterPro" id="IPR015262">
    <property type="entry name" value="tRNA_Ile_lys_synt_subst-bd"/>
</dbReference>
<evidence type="ECO:0000313" key="10">
    <source>
        <dbReference type="EMBL" id="MCT7940377.1"/>
    </source>
</evidence>
<keyword evidence="4 8" id="KW-0819">tRNA processing</keyword>
<dbReference type="InterPro" id="IPR011063">
    <property type="entry name" value="TilS/TtcA_N"/>
</dbReference>
<dbReference type="HAMAP" id="MF_01161">
    <property type="entry name" value="tRNA_Ile_lys_synt"/>
    <property type="match status" value="1"/>
</dbReference>
<dbReference type="Pfam" id="PF09179">
    <property type="entry name" value="TilS"/>
    <property type="match status" value="1"/>
</dbReference>
<organism evidence="10 11">
    <name type="scientific">Shewanella holmiensis</name>
    <dbReference type="NCBI Taxonomy" id="2952222"/>
    <lineage>
        <taxon>Bacteria</taxon>
        <taxon>Pseudomonadati</taxon>
        <taxon>Pseudomonadota</taxon>
        <taxon>Gammaproteobacteria</taxon>
        <taxon>Alteromonadales</taxon>
        <taxon>Shewanellaceae</taxon>
        <taxon>Shewanella</taxon>
    </lineage>
</organism>
<dbReference type="SMART" id="SM00977">
    <property type="entry name" value="TilS_C"/>
    <property type="match status" value="1"/>
</dbReference>
<feature type="binding site" evidence="8">
    <location>
        <begin position="38"/>
        <end position="43"/>
    </location>
    <ligand>
        <name>ATP</name>
        <dbReference type="ChEBI" id="CHEBI:30616"/>
    </ligand>
</feature>
<dbReference type="GO" id="GO:0005524">
    <property type="term" value="F:ATP binding"/>
    <property type="evidence" value="ECO:0007669"/>
    <property type="project" value="UniProtKB-UniRule"/>
</dbReference>
<keyword evidence="2 8" id="KW-0963">Cytoplasm</keyword>
<dbReference type="InterPro" id="IPR012796">
    <property type="entry name" value="Lysidine-tRNA-synth_C"/>
</dbReference>
<dbReference type="Gene3D" id="1.20.59.20">
    <property type="match status" value="1"/>
</dbReference>
<comment type="caution">
    <text evidence="10">The sequence shown here is derived from an EMBL/GenBank/DDBJ whole genome shotgun (WGS) entry which is preliminary data.</text>
</comment>
<comment type="subcellular location">
    <subcellularLocation>
        <location evidence="1 8">Cytoplasm</location>
    </subcellularLocation>
</comment>
<keyword evidence="3 8" id="KW-0436">Ligase</keyword>
<keyword evidence="11" id="KW-1185">Reference proteome</keyword>
<dbReference type="SUPFAM" id="SSF52402">
    <property type="entry name" value="Adenine nucleotide alpha hydrolases-like"/>
    <property type="match status" value="1"/>
</dbReference>
<dbReference type="InterPro" id="IPR012795">
    <property type="entry name" value="tRNA_Ile_lys_synt_N"/>
</dbReference>
<dbReference type="CDD" id="cd01992">
    <property type="entry name" value="TilS_N"/>
    <property type="match status" value="1"/>
</dbReference>
<dbReference type="GO" id="GO:0005737">
    <property type="term" value="C:cytoplasm"/>
    <property type="evidence" value="ECO:0007669"/>
    <property type="project" value="UniProtKB-SubCell"/>
</dbReference>
<evidence type="ECO:0000256" key="7">
    <source>
        <dbReference type="ARBA" id="ARBA00048539"/>
    </source>
</evidence>
<comment type="catalytic activity">
    <reaction evidence="7 8">
        <text>cytidine(34) in tRNA(Ile2) + L-lysine + ATP = lysidine(34) in tRNA(Ile2) + AMP + diphosphate + H(+)</text>
        <dbReference type="Rhea" id="RHEA:43744"/>
        <dbReference type="Rhea" id="RHEA-COMP:10625"/>
        <dbReference type="Rhea" id="RHEA-COMP:10670"/>
        <dbReference type="ChEBI" id="CHEBI:15378"/>
        <dbReference type="ChEBI" id="CHEBI:30616"/>
        <dbReference type="ChEBI" id="CHEBI:32551"/>
        <dbReference type="ChEBI" id="CHEBI:33019"/>
        <dbReference type="ChEBI" id="CHEBI:82748"/>
        <dbReference type="ChEBI" id="CHEBI:83665"/>
        <dbReference type="ChEBI" id="CHEBI:456215"/>
        <dbReference type="EC" id="6.3.4.19"/>
    </reaction>
</comment>
<dbReference type="RefSeq" id="WP_261296829.1">
    <property type="nucleotide sequence ID" value="NZ_JAMTCD010000001.1"/>
</dbReference>
<evidence type="ECO:0000256" key="4">
    <source>
        <dbReference type="ARBA" id="ARBA00022694"/>
    </source>
</evidence>
<proteinExistence type="inferred from homology"/>
<evidence type="ECO:0000256" key="5">
    <source>
        <dbReference type="ARBA" id="ARBA00022741"/>
    </source>
</evidence>
<keyword evidence="6 8" id="KW-0067">ATP-binding</keyword>
<feature type="domain" description="Lysidine-tRNA(Ile) synthetase C-terminal" evidence="9">
    <location>
        <begin position="427"/>
        <end position="505"/>
    </location>
</feature>
<evidence type="ECO:0000256" key="6">
    <source>
        <dbReference type="ARBA" id="ARBA00022840"/>
    </source>
</evidence>
<dbReference type="SUPFAM" id="SSF56037">
    <property type="entry name" value="PheT/TilS domain"/>
    <property type="match status" value="1"/>
</dbReference>
<keyword evidence="5 8" id="KW-0547">Nucleotide-binding</keyword>
<dbReference type="NCBIfam" id="TIGR02433">
    <property type="entry name" value="lysidine_TilS_C"/>
    <property type="match status" value="1"/>
</dbReference>
<dbReference type="NCBIfam" id="TIGR02432">
    <property type="entry name" value="lysidine_TilS_N"/>
    <property type="match status" value="1"/>
</dbReference>
<dbReference type="SUPFAM" id="SSF82829">
    <property type="entry name" value="MesJ substrate recognition domain-like"/>
    <property type="match status" value="1"/>
</dbReference>
<comment type="function">
    <text evidence="8">Ligates lysine onto the cytidine present at position 34 of the AUA codon-specific tRNA(Ile) that contains the anticodon CAU, in an ATP-dependent manner. Cytidine is converted to lysidine, thus changing the amino acid specificity of the tRNA from methionine to isoleucine.</text>
</comment>
<dbReference type="GO" id="GO:0006400">
    <property type="term" value="P:tRNA modification"/>
    <property type="evidence" value="ECO:0007669"/>
    <property type="project" value="UniProtKB-UniRule"/>
</dbReference>
<evidence type="ECO:0000313" key="11">
    <source>
        <dbReference type="Proteomes" id="UP001155546"/>
    </source>
</evidence>
<dbReference type="Pfam" id="PF11734">
    <property type="entry name" value="TilS_C"/>
    <property type="match status" value="1"/>
</dbReference>
<evidence type="ECO:0000259" key="9">
    <source>
        <dbReference type="SMART" id="SM00977"/>
    </source>
</evidence>
<dbReference type="AlphaFoldDB" id="A0A9X2WK50"/>
<dbReference type="Pfam" id="PF01171">
    <property type="entry name" value="ATP_bind_3"/>
    <property type="match status" value="1"/>
</dbReference>
<name>A0A9X2WK50_9GAMM</name>